<dbReference type="SUPFAM" id="SSF103501">
    <property type="entry name" value="Respiratory nitrate reductase 1 gamma chain"/>
    <property type="match status" value="1"/>
</dbReference>
<dbReference type="GO" id="GO:0046872">
    <property type="term" value="F:metal ion binding"/>
    <property type="evidence" value="ECO:0007669"/>
    <property type="project" value="UniProtKB-KW"/>
</dbReference>
<dbReference type="Gene3D" id="1.20.950.20">
    <property type="entry name" value="Transmembrane di-heme cytochromes, Chain C"/>
    <property type="match status" value="1"/>
</dbReference>
<evidence type="ECO:0000256" key="7">
    <source>
        <dbReference type="ARBA" id="ARBA00022723"/>
    </source>
</evidence>
<evidence type="ECO:0000256" key="15">
    <source>
        <dbReference type="ARBA" id="ARBA00063882"/>
    </source>
</evidence>
<dbReference type="InterPro" id="IPR051936">
    <property type="entry name" value="Heme-iron_electron_transfer"/>
</dbReference>
<dbReference type="RefSeq" id="WP_050084303.1">
    <property type="nucleotide sequence ID" value="NZ_CBCPKE010000021.1"/>
</dbReference>
<comment type="subcellular location">
    <subcellularLocation>
        <location evidence="1">Cell membrane</location>
        <topology evidence="1">Multi-pass membrane protein</topology>
    </subcellularLocation>
</comment>
<protein>
    <recommendedName>
        <fullName evidence="2">nitrate reductase (quinone)</fullName>
        <ecNumber evidence="2">1.7.5.1</ecNumber>
    </recommendedName>
</protein>
<keyword evidence="12" id="KW-0534">Nitrate assimilation</keyword>
<feature type="binding site" description="axial binding residue" evidence="16">
    <location>
        <position position="205"/>
    </location>
    <ligand>
        <name>heme b</name>
        <dbReference type="ChEBI" id="CHEBI:60344"/>
        <label>1</label>
    </ligand>
    <ligandPart>
        <name>Fe</name>
        <dbReference type="ChEBI" id="CHEBI:18248"/>
    </ligandPart>
</feature>
<comment type="caution">
    <text evidence="19">The sequence shown here is derived from an EMBL/GenBank/DDBJ whole genome shotgun (WGS) entry which is preliminary data.</text>
</comment>
<comment type="catalytic activity">
    <reaction evidence="14">
        <text>nitrate + a quinol = a quinone + nitrite + H2O</text>
        <dbReference type="Rhea" id="RHEA:56144"/>
        <dbReference type="ChEBI" id="CHEBI:15377"/>
        <dbReference type="ChEBI" id="CHEBI:16301"/>
        <dbReference type="ChEBI" id="CHEBI:17632"/>
        <dbReference type="ChEBI" id="CHEBI:24646"/>
        <dbReference type="ChEBI" id="CHEBI:132124"/>
        <dbReference type="EC" id="1.7.5.1"/>
    </reaction>
</comment>
<evidence type="ECO:0000256" key="3">
    <source>
        <dbReference type="ARBA" id="ARBA00022448"/>
    </source>
</evidence>
<accession>A0A209A9M6</accession>
<dbReference type="PANTHER" id="PTHR30598:SF3">
    <property type="entry name" value="RESPIRATORY NITRATE REDUCTASE 1 GAMMA CHAIN"/>
    <property type="match status" value="1"/>
</dbReference>
<keyword evidence="6 17" id="KW-0812">Transmembrane</keyword>
<evidence type="ECO:0000256" key="1">
    <source>
        <dbReference type="ARBA" id="ARBA00004651"/>
    </source>
</evidence>
<keyword evidence="10" id="KW-0560">Oxidoreductase</keyword>
<feature type="transmembrane region" description="Helical" evidence="17">
    <location>
        <begin position="48"/>
        <end position="69"/>
    </location>
</feature>
<evidence type="ECO:0000256" key="5">
    <source>
        <dbReference type="ARBA" id="ARBA00022617"/>
    </source>
</evidence>
<evidence type="ECO:0000256" key="4">
    <source>
        <dbReference type="ARBA" id="ARBA00022475"/>
    </source>
</evidence>
<keyword evidence="7" id="KW-0479">Metal-binding</keyword>
<feature type="domain" description="NarG-like" evidence="18">
    <location>
        <begin position="5"/>
        <end position="224"/>
    </location>
</feature>
<feature type="transmembrane region" description="Helical" evidence="17">
    <location>
        <begin position="89"/>
        <end position="109"/>
    </location>
</feature>
<dbReference type="GO" id="GO:0009325">
    <property type="term" value="C:nitrate reductase complex"/>
    <property type="evidence" value="ECO:0007669"/>
    <property type="project" value="InterPro"/>
</dbReference>
<sequence>MSFLNKFFFDIYPYMAMVIFFVGSWLRYDYGQYSWRAGSSQMLDKKGVWLASNLFHIGILGIFFGHVLGMLTPHWMYESFLPIEIKQKMAMIAGGACGLMMLVGGAMLLHRRLTNSRIRATSTRVDILILILLVVQVSLGLLSIPFSAQHMDGSEMMKLVAWAQSIATFRTGASAYLTDVALIFKLHIVLGLTLFVLFPFSRLVHIWSVPIEYLTRRYQLVRNRH</sequence>
<dbReference type="GO" id="GO:0019645">
    <property type="term" value="P:anaerobic electron transport chain"/>
    <property type="evidence" value="ECO:0007669"/>
    <property type="project" value="TreeGrafter"/>
</dbReference>
<evidence type="ECO:0000256" key="8">
    <source>
        <dbReference type="ARBA" id="ARBA00022982"/>
    </source>
</evidence>
<dbReference type="EC" id="1.7.5.1" evidence="2"/>
<dbReference type="GO" id="GO:0160182">
    <property type="term" value="F:nitrate reductase (quinone) activity"/>
    <property type="evidence" value="ECO:0007669"/>
    <property type="project" value="UniProtKB-EC"/>
</dbReference>
<dbReference type="GO" id="GO:0020037">
    <property type="term" value="F:heme binding"/>
    <property type="evidence" value="ECO:0007669"/>
    <property type="project" value="TreeGrafter"/>
</dbReference>
<dbReference type="InterPro" id="IPR003816">
    <property type="entry name" value="Nitrate_red_gam"/>
</dbReference>
<evidence type="ECO:0000256" key="14">
    <source>
        <dbReference type="ARBA" id="ARBA00048294"/>
    </source>
</evidence>
<evidence type="ECO:0000256" key="17">
    <source>
        <dbReference type="SAM" id="Phobius"/>
    </source>
</evidence>
<feature type="binding site" description="axial binding residue" evidence="16">
    <location>
        <position position="56"/>
    </location>
    <ligand>
        <name>heme b</name>
        <dbReference type="ChEBI" id="CHEBI:60344"/>
        <label>1</label>
    </ligand>
    <ligandPart>
        <name>Fe</name>
        <dbReference type="ChEBI" id="CHEBI:18248"/>
    </ligandPart>
</feature>
<feature type="transmembrane region" description="Helical" evidence="17">
    <location>
        <begin position="12"/>
        <end position="28"/>
    </location>
</feature>
<dbReference type="GO" id="GO:0005886">
    <property type="term" value="C:plasma membrane"/>
    <property type="evidence" value="ECO:0007669"/>
    <property type="project" value="UniProtKB-SubCell"/>
</dbReference>
<keyword evidence="9 17" id="KW-1133">Transmembrane helix</keyword>
<reference evidence="19 20" key="1">
    <citation type="submission" date="2017-05" db="EMBL/GenBank/DDBJ databases">
        <title>Whole genome sequencing of Yersinia kristensenii.</title>
        <authorList>
            <person name="Campioni F."/>
        </authorList>
    </citation>
    <scope>NUCLEOTIDE SEQUENCE [LARGE SCALE GENOMIC DNA]</scope>
    <source>
        <strain evidence="19 20">CFSAN060536</strain>
    </source>
</reference>
<keyword evidence="5 16" id="KW-0349">Heme</keyword>
<comment type="subunit">
    <text evidence="15">Dimer of heterotrimers each composed of an alpha, a beta and a gamma chain. Alpha and beta are catalytic chains; gamma chains are involved in binding the enzyme complex to the cytoplasmic membrane.</text>
</comment>
<evidence type="ECO:0000313" key="19">
    <source>
        <dbReference type="EMBL" id="OVZ89432.1"/>
    </source>
</evidence>
<evidence type="ECO:0000256" key="13">
    <source>
        <dbReference type="ARBA" id="ARBA00023136"/>
    </source>
</evidence>
<evidence type="ECO:0000256" key="12">
    <source>
        <dbReference type="ARBA" id="ARBA00023063"/>
    </source>
</evidence>
<keyword evidence="13 17" id="KW-0472">Membrane</keyword>
<dbReference type="Pfam" id="PF02665">
    <property type="entry name" value="Nitrate_red_gam"/>
    <property type="match status" value="1"/>
</dbReference>
<name>A0A209A9M6_YERIN</name>
<dbReference type="Proteomes" id="UP000196440">
    <property type="component" value="Unassembled WGS sequence"/>
</dbReference>
<evidence type="ECO:0000259" key="18">
    <source>
        <dbReference type="Pfam" id="PF02665"/>
    </source>
</evidence>
<organism evidence="19 20">
    <name type="scientific">Yersinia intermedia</name>
    <dbReference type="NCBI Taxonomy" id="631"/>
    <lineage>
        <taxon>Bacteria</taxon>
        <taxon>Pseudomonadati</taxon>
        <taxon>Pseudomonadota</taxon>
        <taxon>Gammaproteobacteria</taxon>
        <taxon>Enterobacterales</taxon>
        <taxon>Yersiniaceae</taxon>
        <taxon>Yersinia</taxon>
    </lineage>
</organism>
<dbReference type="GO" id="GO:0009055">
    <property type="term" value="F:electron transfer activity"/>
    <property type="evidence" value="ECO:0007669"/>
    <property type="project" value="TreeGrafter"/>
</dbReference>
<proteinExistence type="predicted"/>
<dbReference type="NCBIfam" id="TIGR00351">
    <property type="entry name" value="narI"/>
    <property type="match status" value="1"/>
</dbReference>
<evidence type="ECO:0000256" key="6">
    <source>
        <dbReference type="ARBA" id="ARBA00022692"/>
    </source>
</evidence>
<dbReference type="GO" id="GO:0042128">
    <property type="term" value="P:nitrate assimilation"/>
    <property type="evidence" value="ECO:0007669"/>
    <property type="project" value="UniProtKB-KW"/>
</dbReference>
<dbReference type="InterPro" id="IPR036197">
    <property type="entry name" value="NarG-like_sf"/>
</dbReference>
<keyword evidence="11 16" id="KW-0408">Iron</keyword>
<keyword evidence="8" id="KW-0249">Electron transport</keyword>
<keyword evidence="3" id="KW-0813">Transport</keyword>
<keyword evidence="4" id="KW-1003">Cell membrane</keyword>
<dbReference type="EMBL" id="NHOI01000003">
    <property type="protein sequence ID" value="OVZ89432.1"/>
    <property type="molecule type" value="Genomic_DNA"/>
</dbReference>
<gene>
    <name evidence="19" type="ORF">CBW57_02390</name>
</gene>
<dbReference type="AlphaFoldDB" id="A0A209A9M6"/>
<evidence type="ECO:0000313" key="20">
    <source>
        <dbReference type="Proteomes" id="UP000196440"/>
    </source>
</evidence>
<feature type="binding site" description="axial binding residue" evidence="16">
    <location>
        <position position="187"/>
    </location>
    <ligand>
        <name>heme b</name>
        <dbReference type="ChEBI" id="CHEBI:60344"/>
        <label>2</label>
    </ligand>
    <ligandPart>
        <name>Fe</name>
        <dbReference type="ChEBI" id="CHEBI:18248"/>
    </ligandPart>
</feature>
<evidence type="ECO:0000256" key="10">
    <source>
        <dbReference type="ARBA" id="ARBA00023002"/>
    </source>
</evidence>
<evidence type="ECO:0000256" key="9">
    <source>
        <dbReference type="ARBA" id="ARBA00022989"/>
    </source>
</evidence>
<feature type="transmembrane region" description="Helical" evidence="17">
    <location>
        <begin position="180"/>
        <end position="200"/>
    </location>
</feature>
<evidence type="ECO:0000256" key="2">
    <source>
        <dbReference type="ARBA" id="ARBA00012500"/>
    </source>
</evidence>
<dbReference type="FunFam" id="1.20.950.20:FF:000001">
    <property type="entry name" value="Respiratory nitrate reductase subunit gamma"/>
    <property type="match status" value="1"/>
</dbReference>
<dbReference type="PANTHER" id="PTHR30598">
    <property type="entry name" value="NITRATE REDUCTASE PRIVATE CHAPERONE, REDOX ENZYME MATURATION PROTEIN REMP FAMILY"/>
    <property type="match status" value="1"/>
</dbReference>
<dbReference type="InterPro" id="IPR023234">
    <property type="entry name" value="NarG-like_domain"/>
</dbReference>
<evidence type="ECO:0000256" key="16">
    <source>
        <dbReference type="PIRSR" id="PIRSR603816-1"/>
    </source>
</evidence>
<evidence type="ECO:0000256" key="11">
    <source>
        <dbReference type="ARBA" id="ARBA00023004"/>
    </source>
</evidence>
<feature type="binding site" description="axial binding residue" evidence="16">
    <location>
        <position position="66"/>
    </location>
    <ligand>
        <name>heme b</name>
        <dbReference type="ChEBI" id="CHEBI:60344"/>
        <label>2</label>
    </ligand>
    <ligandPart>
        <name>Fe</name>
        <dbReference type="ChEBI" id="CHEBI:18248"/>
    </ligandPart>
</feature>
<feature type="transmembrane region" description="Helical" evidence="17">
    <location>
        <begin position="129"/>
        <end position="148"/>
    </location>
</feature>